<accession>A0A848NJ55</accession>
<reference evidence="1 2" key="1">
    <citation type="submission" date="2020-04" db="EMBL/GenBank/DDBJ databases">
        <title>Achromobacter ruhlandii genome sequencing and assembly.</title>
        <authorList>
            <person name="Martins R.C.R."/>
            <person name="Perdigao-Neto L.V."/>
            <person name="Levin A.S.S."/>
            <person name="Costa S.F."/>
        </authorList>
    </citation>
    <scope>NUCLEOTIDE SEQUENCE [LARGE SCALE GENOMIC DNA]</scope>
    <source>
        <strain evidence="1 2">9035ralo</strain>
    </source>
</reference>
<sequence>MIFFARSYVADFDARLGKYFDALADAGLSCHFIGWNKDGSADAEDGRQTLFPLRAKLGGGWRNGLALVRWNLFLFRQLWRARRELQIVHAIDLDSAFCSWLFCAIARKRLIFDIYDKYSAVRNISGMTGRLLDCMETRIAKSADLTLIVSEERYVQHGLSATQANVLVLENVPGEFASRQPFHEPGRPWRIGYFGVLEPRNRGLEDLLDVCRGRDDVELHVAGYGGLEQAFSEAAAGFPSNVRFYGAVSSADGLALMAGMDVVVGMYYLTVPNHLYASPNKYYEHLMLGRGMLTTAGTPPGAKVANQGSGWAISEGASAIADWLNGLDKVQISEAARNARRIWQGKYSSYYAEHYKGEYVRRIGKLLGSKN</sequence>
<dbReference type="EMBL" id="JABBZE010000046">
    <property type="protein sequence ID" value="NMU89665.1"/>
    <property type="molecule type" value="Genomic_DNA"/>
</dbReference>
<dbReference type="Gene3D" id="3.40.50.2000">
    <property type="entry name" value="Glycogen Phosphorylase B"/>
    <property type="match status" value="1"/>
</dbReference>
<dbReference type="Proteomes" id="UP000542405">
    <property type="component" value="Unassembled WGS sequence"/>
</dbReference>
<gene>
    <name evidence="1" type="ORF">HGQ98_07285</name>
</gene>
<organism evidence="1 2">
    <name type="scientific">Achromobacter ruhlandii</name>
    <dbReference type="NCBI Taxonomy" id="72557"/>
    <lineage>
        <taxon>Bacteria</taxon>
        <taxon>Pseudomonadati</taxon>
        <taxon>Pseudomonadota</taxon>
        <taxon>Betaproteobacteria</taxon>
        <taxon>Burkholderiales</taxon>
        <taxon>Alcaligenaceae</taxon>
        <taxon>Achromobacter</taxon>
    </lineage>
</organism>
<dbReference type="AlphaFoldDB" id="A0A848NJ55"/>
<name>A0A848NJ55_9BURK</name>
<dbReference type="RefSeq" id="WP_169536210.1">
    <property type="nucleotide sequence ID" value="NZ_JABBZE010000046.1"/>
</dbReference>
<evidence type="ECO:0000313" key="1">
    <source>
        <dbReference type="EMBL" id="NMU89665.1"/>
    </source>
</evidence>
<dbReference type="GO" id="GO:0016740">
    <property type="term" value="F:transferase activity"/>
    <property type="evidence" value="ECO:0007669"/>
    <property type="project" value="UniProtKB-KW"/>
</dbReference>
<evidence type="ECO:0000313" key="2">
    <source>
        <dbReference type="Proteomes" id="UP000542405"/>
    </source>
</evidence>
<proteinExistence type="predicted"/>
<dbReference type="SUPFAM" id="SSF53756">
    <property type="entry name" value="UDP-Glycosyltransferase/glycogen phosphorylase"/>
    <property type="match status" value="1"/>
</dbReference>
<comment type="caution">
    <text evidence="1">The sequence shown here is derived from an EMBL/GenBank/DDBJ whole genome shotgun (WGS) entry which is preliminary data.</text>
</comment>
<protein>
    <submittedName>
        <fullName evidence="1">Glycosyltransferase family 4 protein</fullName>
    </submittedName>
</protein>
<keyword evidence="1" id="KW-0808">Transferase</keyword>